<dbReference type="CDD" id="cd00083">
    <property type="entry name" value="bHLH_SF"/>
    <property type="match status" value="1"/>
</dbReference>
<gene>
    <name evidence="2" type="ORF">RDB_LOCUS32157</name>
</gene>
<evidence type="ECO:0000313" key="3">
    <source>
        <dbReference type="Proteomes" id="UP000663843"/>
    </source>
</evidence>
<feature type="region of interest" description="Disordered" evidence="1">
    <location>
        <begin position="9"/>
        <end position="36"/>
    </location>
</feature>
<evidence type="ECO:0000313" key="2">
    <source>
        <dbReference type="EMBL" id="CAE6393676.1"/>
    </source>
</evidence>
<evidence type="ECO:0000256" key="1">
    <source>
        <dbReference type="SAM" id="MobiDB-lite"/>
    </source>
</evidence>
<reference evidence="2" key="1">
    <citation type="submission" date="2021-01" db="EMBL/GenBank/DDBJ databases">
        <authorList>
            <person name="Kaushik A."/>
        </authorList>
    </citation>
    <scope>NUCLEOTIDE SEQUENCE</scope>
    <source>
        <strain evidence="2">AG2-2IIIB</strain>
    </source>
</reference>
<sequence length="316" mass="35450">MTILLMDALRSPQSFSPPPPAAASLEPESGPTPYRLFNRDQHHRLPLSAFTARGPAPPSVTANKPHRKRKLSAALFNSFLSRIPSRHARSESVQGHGKVPPHKRLNHVRKDHKSGNVFTCFARKLSLIRRRSVRVIDELFTLLYARHRSSRLIYSPTSPPPRRRSMEWTPYHRSNYGAIVRGMTEHAAYKRRSSNVMRMADEDSYGSDGNRKPCGISLLTDAVVASRRRDDLRGGFARLKDVLPVSNQKTGPSSSRSTRTHIRALQTPPFLASEITPPLNAAFAWFAAVAVNPWNSNVTDTWYHPASPRCSDPIDP</sequence>
<organism evidence="2 3">
    <name type="scientific">Rhizoctonia solani</name>
    <dbReference type="NCBI Taxonomy" id="456999"/>
    <lineage>
        <taxon>Eukaryota</taxon>
        <taxon>Fungi</taxon>
        <taxon>Dikarya</taxon>
        <taxon>Basidiomycota</taxon>
        <taxon>Agaricomycotina</taxon>
        <taxon>Agaricomycetes</taxon>
        <taxon>Cantharellales</taxon>
        <taxon>Ceratobasidiaceae</taxon>
        <taxon>Rhizoctonia</taxon>
    </lineage>
</organism>
<name>A0A8H3A4Y8_9AGAM</name>
<evidence type="ECO:0008006" key="4">
    <source>
        <dbReference type="Google" id="ProtNLM"/>
    </source>
</evidence>
<accession>A0A8H3A4Y8</accession>
<comment type="caution">
    <text evidence="2">The sequence shown here is derived from an EMBL/GenBank/DDBJ whole genome shotgun (WGS) entry which is preliminary data.</text>
</comment>
<feature type="compositionally biased region" description="Low complexity" evidence="1">
    <location>
        <begin position="22"/>
        <end position="31"/>
    </location>
</feature>
<dbReference type="Proteomes" id="UP000663843">
    <property type="component" value="Unassembled WGS sequence"/>
</dbReference>
<dbReference type="AlphaFoldDB" id="A0A8H3A4Y8"/>
<dbReference type="EMBL" id="CAJMWT010001341">
    <property type="protein sequence ID" value="CAE6393676.1"/>
    <property type="molecule type" value="Genomic_DNA"/>
</dbReference>
<protein>
    <recommendedName>
        <fullName evidence="4">BHLH domain-containing protein</fullName>
    </recommendedName>
</protein>
<proteinExistence type="predicted"/>
<feature type="region of interest" description="Disordered" evidence="1">
    <location>
        <begin position="49"/>
        <end position="68"/>
    </location>
</feature>